<feature type="domain" description="DUF3291" evidence="2">
    <location>
        <begin position="104"/>
        <end position="185"/>
    </location>
</feature>
<dbReference type="EMBL" id="CP063196">
    <property type="protein sequence ID" value="UOE20722.1"/>
    <property type="molecule type" value="Genomic_DNA"/>
</dbReference>
<dbReference type="Proteomes" id="UP000265719">
    <property type="component" value="Chromosome"/>
</dbReference>
<keyword evidence="4" id="KW-1185">Reference proteome</keyword>
<evidence type="ECO:0000259" key="2">
    <source>
        <dbReference type="Pfam" id="PF11695"/>
    </source>
</evidence>
<feature type="region of interest" description="Disordered" evidence="1">
    <location>
        <begin position="1"/>
        <end position="51"/>
    </location>
</feature>
<sequence length="191" mass="20012">MDLPLPRVAAATGTPGDGGPAVTRSPPAEEARAVAVSRGHTPESRPPVGAEPLRAAAAPSPLLVSAQSIALPQGPLPALGELVEALERRALRSAGLVRAAQATTTAECAALLVGLWTSLADLRAFVLDSGTDVRAWRARTGLTPVCERALWWTRGSALPEPEHARARLARLRTRGPQVHAFTLRSPLPPPH</sequence>
<evidence type="ECO:0000313" key="3">
    <source>
        <dbReference type="EMBL" id="UOE20722.1"/>
    </source>
</evidence>
<dbReference type="KEGG" id="thao:NI17_005840"/>
<accession>A0AA97LYR5</accession>
<dbReference type="RefSeq" id="WP_068692442.1">
    <property type="nucleotide sequence ID" value="NZ_CP063196.1"/>
</dbReference>
<protein>
    <submittedName>
        <fullName evidence="3">DUF3291 domain-containing protein</fullName>
    </submittedName>
</protein>
<dbReference type="Pfam" id="PF11695">
    <property type="entry name" value="DUF3291"/>
    <property type="match status" value="1"/>
</dbReference>
<reference evidence="3" key="1">
    <citation type="submission" date="2020-10" db="EMBL/GenBank/DDBJ databases">
        <title>De novo genome project of the cellulose decomposer Thermobifida halotolerans type strain.</title>
        <authorList>
            <person name="Nagy I."/>
            <person name="Horvath B."/>
            <person name="Kukolya J."/>
            <person name="Nagy I."/>
            <person name="Orsini M."/>
        </authorList>
    </citation>
    <scope>NUCLEOTIDE SEQUENCE</scope>
    <source>
        <strain evidence="3">DSM 44931</strain>
    </source>
</reference>
<evidence type="ECO:0000313" key="4">
    <source>
        <dbReference type="Proteomes" id="UP000265719"/>
    </source>
</evidence>
<organism evidence="3 4">
    <name type="scientific">Thermobifida halotolerans</name>
    <dbReference type="NCBI Taxonomy" id="483545"/>
    <lineage>
        <taxon>Bacteria</taxon>
        <taxon>Bacillati</taxon>
        <taxon>Actinomycetota</taxon>
        <taxon>Actinomycetes</taxon>
        <taxon>Streptosporangiales</taxon>
        <taxon>Nocardiopsidaceae</taxon>
        <taxon>Thermobifida</taxon>
    </lineage>
</organism>
<evidence type="ECO:0000256" key="1">
    <source>
        <dbReference type="SAM" id="MobiDB-lite"/>
    </source>
</evidence>
<name>A0AA97LYR5_9ACTN</name>
<proteinExistence type="predicted"/>
<dbReference type="AlphaFoldDB" id="A0AA97LYR5"/>
<gene>
    <name evidence="3" type="ORF">NI17_005840</name>
</gene>
<dbReference type="InterPro" id="IPR021708">
    <property type="entry name" value="DUF3291"/>
</dbReference>